<dbReference type="Gene3D" id="3.40.630.30">
    <property type="match status" value="1"/>
</dbReference>
<evidence type="ECO:0000256" key="1">
    <source>
        <dbReference type="ARBA" id="ARBA00022679"/>
    </source>
</evidence>
<dbReference type="GO" id="GO:0016747">
    <property type="term" value="F:acyltransferase activity, transferring groups other than amino-acyl groups"/>
    <property type="evidence" value="ECO:0007669"/>
    <property type="project" value="InterPro"/>
</dbReference>
<proteinExistence type="predicted"/>
<dbReference type="GeneID" id="37019452"/>
<gene>
    <name evidence="4" type="ORF">FA14DRAFT_154361</name>
</gene>
<dbReference type="InterPro" id="IPR016181">
    <property type="entry name" value="Acyl_CoA_acyltransferase"/>
</dbReference>
<feature type="domain" description="N-acetyltransferase" evidence="3">
    <location>
        <begin position="9"/>
        <end position="143"/>
    </location>
</feature>
<name>A0A316VBA8_9BASI</name>
<dbReference type="AlphaFoldDB" id="A0A316VBA8"/>
<dbReference type="OrthoDB" id="424551at2759"/>
<dbReference type="InParanoid" id="A0A316VBA8"/>
<dbReference type="PANTHER" id="PTHR43072">
    <property type="entry name" value="N-ACETYLTRANSFERASE"/>
    <property type="match status" value="1"/>
</dbReference>
<dbReference type="Pfam" id="PF00583">
    <property type="entry name" value="Acetyltransf_1"/>
    <property type="match status" value="1"/>
</dbReference>
<dbReference type="CDD" id="cd04301">
    <property type="entry name" value="NAT_SF"/>
    <property type="match status" value="1"/>
</dbReference>
<organism evidence="4 5">
    <name type="scientific">Meira miltonrushii</name>
    <dbReference type="NCBI Taxonomy" id="1280837"/>
    <lineage>
        <taxon>Eukaryota</taxon>
        <taxon>Fungi</taxon>
        <taxon>Dikarya</taxon>
        <taxon>Basidiomycota</taxon>
        <taxon>Ustilaginomycotina</taxon>
        <taxon>Exobasidiomycetes</taxon>
        <taxon>Exobasidiales</taxon>
        <taxon>Brachybasidiaceae</taxon>
        <taxon>Meira</taxon>
    </lineage>
</organism>
<dbReference type="RefSeq" id="XP_025355229.1">
    <property type="nucleotide sequence ID" value="XM_025497671.1"/>
</dbReference>
<accession>A0A316VBA8</accession>
<dbReference type="SUPFAM" id="SSF55729">
    <property type="entry name" value="Acyl-CoA N-acyltransferases (Nat)"/>
    <property type="match status" value="1"/>
</dbReference>
<sequence length="143" mass="16236">MSLIAQQEITVRSARPQDEKGVISLWHDCNLTTSYNDPSKDFQFALNKSNSDILVALQRDTICGTVMCGHDGHRGWLYYVASSPSLRGSGIGKMMVNAGEEWLRKCGIAKVQLMIRQSNEEVMNFYQHIGYEHTPRIIMAKWL</sequence>
<dbReference type="PROSITE" id="PS51186">
    <property type="entry name" value="GNAT"/>
    <property type="match status" value="1"/>
</dbReference>
<keyword evidence="1 4" id="KW-0808">Transferase</keyword>
<reference evidence="4 5" key="1">
    <citation type="journal article" date="2018" name="Mol. Biol. Evol.">
        <title>Broad Genomic Sampling Reveals a Smut Pathogenic Ancestry of the Fungal Clade Ustilaginomycotina.</title>
        <authorList>
            <person name="Kijpornyongpan T."/>
            <person name="Mondo S.J."/>
            <person name="Barry K."/>
            <person name="Sandor L."/>
            <person name="Lee J."/>
            <person name="Lipzen A."/>
            <person name="Pangilinan J."/>
            <person name="LaButti K."/>
            <person name="Hainaut M."/>
            <person name="Henrissat B."/>
            <person name="Grigoriev I.V."/>
            <person name="Spatafora J.W."/>
            <person name="Aime M.C."/>
        </authorList>
    </citation>
    <scope>NUCLEOTIDE SEQUENCE [LARGE SCALE GENOMIC DNA]</scope>
    <source>
        <strain evidence="4 5">MCA 3882</strain>
    </source>
</reference>
<dbReference type="InterPro" id="IPR000182">
    <property type="entry name" value="GNAT_dom"/>
</dbReference>
<evidence type="ECO:0000313" key="4">
    <source>
        <dbReference type="EMBL" id="PWN34927.1"/>
    </source>
</evidence>
<evidence type="ECO:0000259" key="3">
    <source>
        <dbReference type="PROSITE" id="PS51186"/>
    </source>
</evidence>
<evidence type="ECO:0000313" key="5">
    <source>
        <dbReference type="Proteomes" id="UP000245771"/>
    </source>
</evidence>
<evidence type="ECO:0000256" key="2">
    <source>
        <dbReference type="ARBA" id="ARBA00023315"/>
    </source>
</evidence>
<dbReference type="NCBIfam" id="NF002959">
    <property type="entry name" value="PRK03624.1"/>
    <property type="match status" value="1"/>
</dbReference>
<keyword evidence="5" id="KW-1185">Reference proteome</keyword>
<dbReference type="PANTHER" id="PTHR43072:SF51">
    <property type="entry name" value="ABC SUPERFAMILY TRANSPORT PROTEIN"/>
    <property type="match status" value="1"/>
</dbReference>
<keyword evidence="2" id="KW-0012">Acyltransferase</keyword>
<dbReference type="EMBL" id="KZ819603">
    <property type="protein sequence ID" value="PWN34927.1"/>
    <property type="molecule type" value="Genomic_DNA"/>
</dbReference>
<protein>
    <submittedName>
        <fullName evidence="4">N-acetyltransferase GCN5</fullName>
    </submittedName>
</protein>
<dbReference type="Proteomes" id="UP000245771">
    <property type="component" value="Unassembled WGS sequence"/>
</dbReference>